<sequence length="514" mass="56363">MAEELERNIVPSKLNAAISLLKQLEYFPKDYSLEGKNLEAETTRVEVGIFRAMKDEKITELEWVKHFYSDAQWKQLEQEVDEELELEQQKNELWQLTQRRGGSRIDCKNPFSGDHIMADTATKDPHIDVKKPSARFSTKRWEGKHSKTGQPVLCQGRAVEHPSEQDMAFIGVFAKRAAQKSGLIPGGLNEFENELLTELTTDHSWVEESGDQALEIKGPRVKALLDDGVSGGLEIAPIVFDEMLIRFPLLFAEISSFVDQVVLPRGRRVEGASVGNPSVAWGVGEGTEIGLFNTADLVSALDTSIHPVSVAIEIGNDFLADSPANIGAILTQNIGQRFGEELDKVVAIGSGADRPGGILQAAGVSVIASVNGTGGPAVVSDYEAMLFGVPKQYRQAGSGSVRWLMNDVSYGRARSISVGSGDQRRVFGMETNAHESYSLLGRPVSVQNDIPNSQIGFGDFRKYRLYRRSGTGVRFSSEGKELMRKNLTLMVARQRLGGRVMDANAFTKTTSAQA</sequence>
<protein>
    <submittedName>
        <fullName evidence="3">Phage major capsid protein</fullName>
    </submittedName>
</protein>
<dbReference type="InterPro" id="IPR054612">
    <property type="entry name" value="Phage_capsid-like_C"/>
</dbReference>
<dbReference type="SUPFAM" id="SSF56563">
    <property type="entry name" value="Major capsid protein gp5"/>
    <property type="match status" value="1"/>
</dbReference>
<dbReference type="Pfam" id="PF05065">
    <property type="entry name" value="Phage_capsid"/>
    <property type="match status" value="1"/>
</dbReference>
<dbReference type="NCBIfam" id="TIGR01554">
    <property type="entry name" value="major_cap_HK97"/>
    <property type="match status" value="1"/>
</dbReference>
<reference evidence="3 4" key="1">
    <citation type="submission" date="2018-02" db="EMBL/GenBank/DDBJ databases">
        <title>Comparative genomes isolates from brazilian mangrove.</title>
        <authorList>
            <person name="Araujo J.E."/>
            <person name="Taketani R.G."/>
            <person name="Silva M.C.P."/>
            <person name="Loureco M.V."/>
            <person name="Andreote F.D."/>
        </authorList>
    </citation>
    <scope>NUCLEOTIDE SEQUENCE [LARGE SCALE GENOMIC DNA]</scope>
    <source>
        <strain evidence="3 4">Hex-1 MGV</strain>
    </source>
</reference>
<dbReference type="Gene3D" id="3.30.2400.10">
    <property type="entry name" value="Major capsid protein gp5"/>
    <property type="match status" value="1"/>
</dbReference>
<dbReference type="RefSeq" id="WP_105328829.1">
    <property type="nucleotide sequence ID" value="NZ_PUHY01000005.1"/>
</dbReference>
<dbReference type="EMBL" id="PUHY01000005">
    <property type="protein sequence ID" value="PQO37580.1"/>
    <property type="molecule type" value="Genomic_DNA"/>
</dbReference>
<dbReference type="AlphaFoldDB" id="A0A2S8FZT9"/>
<evidence type="ECO:0000256" key="1">
    <source>
        <dbReference type="ARBA" id="ARBA00004328"/>
    </source>
</evidence>
<name>A0A2S8FZT9_9BACT</name>
<organism evidence="3 4">
    <name type="scientific">Blastopirellula marina</name>
    <dbReference type="NCBI Taxonomy" id="124"/>
    <lineage>
        <taxon>Bacteria</taxon>
        <taxon>Pseudomonadati</taxon>
        <taxon>Planctomycetota</taxon>
        <taxon>Planctomycetia</taxon>
        <taxon>Pirellulales</taxon>
        <taxon>Pirellulaceae</taxon>
        <taxon>Blastopirellula</taxon>
    </lineage>
</organism>
<evidence type="ECO:0000313" key="4">
    <source>
        <dbReference type="Proteomes" id="UP000238322"/>
    </source>
</evidence>
<dbReference type="OrthoDB" id="261962at2"/>
<feature type="domain" description="Phage capsid-like C-terminal" evidence="2">
    <location>
        <begin position="298"/>
        <end position="509"/>
    </location>
</feature>
<gene>
    <name evidence="3" type="ORF">C5Y83_06445</name>
</gene>
<proteinExistence type="predicted"/>
<evidence type="ECO:0000259" key="2">
    <source>
        <dbReference type="Pfam" id="PF05065"/>
    </source>
</evidence>
<accession>A0A2S8FZT9</accession>
<evidence type="ECO:0000313" key="3">
    <source>
        <dbReference type="EMBL" id="PQO37580.1"/>
    </source>
</evidence>
<dbReference type="InterPro" id="IPR024455">
    <property type="entry name" value="Phage_capsid"/>
</dbReference>
<dbReference type="Gene3D" id="3.30.2320.10">
    <property type="entry name" value="hypothetical protein PF0899 domain"/>
    <property type="match status" value="1"/>
</dbReference>
<dbReference type="Proteomes" id="UP000238322">
    <property type="component" value="Unassembled WGS sequence"/>
</dbReference>
<comment type="caution">
    <text evidence="3">The sequence shown here is derived from an EMBL/GenBank/DDBJ whole genome shotgun (WGS) entry which is preliminary data.</text>
</comment>
<comment type="subcellular location">
    <subcellularLocation>
        <location evidence="1">Virion</location>
    </subcellularLocation>
</comment>